<reference evidence="3" key="1">
    <citation type="submission" date="2014-09" db="EMBL/GenBank/DDBJ databases">
        <authorList>
            <person name="Illeghems K.G."/>
        </authorList>
    </citation>
    <scope>NUCLEOTIDE SEQUENCE [LARGE SCALE GENOMIC DNA]</scope>
    <source>
        <strain evidence="3">LMG 23848T</strain>
    </source>
</reference>
<dbReference type="EMBL" id="LN609302">
    <property type="protein sequence ID" value="CEF53362.1"/>
    <property type="molecule type" value="Genomic_DNA"/>
</dbReference>
<dbReference type="InterPro" id="IPR011990">
    <property type="entry name" value="TPR-like_helical_dom_sf"/>
</dbReference>
<dbReference type="PATRIC" id="fig|431306.5.peg.119"/>
<keyword evidence="1" id="KW-0802">TPR repeat</keyword>
<name>A0A0U5F3A3_9PROT</name>
<evidence type="ECO:0000313" key="2">
    <source>
        <dbReference type="EMBL" id="CEF53362.1"/>
    </source>
</evidence>
<evidence type="ECO:0000256" key="1">
    <source>
        <dbReference type="PROSITE-ProRule" id="PRU00339"/>
    </source>
</evidence>
<dbReference type="STRING" id="431306.AGA_174"/>
<organism evidence="2 3">
    <name type="scientific">Acetobacter ghanensis</name>
    <dbReference type="NCBI Taxonomy" id="431306"/>
    <lineage>
        <taxon>Bacteria</taxon>
        <taxon>Pseudomonadati</taxon>
        <taxon>Pseudomonadota</taxon>
        <taxon>Alphaproteobacteria</taxon>
        <taxon>Acetobacterales</taxon>
        <taxon>Acetobacteraceae</taxon>
        <taxon>Acetobacter</taxon>
    </lineage>
</organism>
<dbReference type="SMART" id="SM00028">
    <property type="entry name" value="TPR"/>
    <property type="match status" value="1"/>
</dbReference>
<evidence type="ECO:0000313" key="3">
    <source>
        <dbReference type="Proteomes" id="UP000068250"/>
    </source>
</evidence>
<dbReference type="PROSITE" id="PS50005">
    <property type="entry name" value="TPR"/>
    <property type="match status" value="1"/>
</dbReference>
<dbReference type="Gene3D" id="3.40.50.2000">
    <property type="entry name" value="Glycogen Phosphorylase B"/>
    <property type="match status" value="1"/>
</dbReference>
<dbReference type="Gene3D" id="1.25.40.10">
    <property type="entry name" value="Tetratricopeptide repeat domain"/>
    <property type="match status" value="2"/>
</dbReference>
<proteinExistence type="predicted"/>
<accession>A0A0U5F3A3</accession>
<dbReference type="SUPFAM" id="SSF48452">
    <property type="entry name" value="TPR-like"/>
    <property type="match status" value="1"/>
</dbReference>
<dbReference type="InterPro" id="IPR019734">
    <property type="entry name" value="TPR_rpt"/>
</dbReference>
<protein>
    <submittedName>
        <fullName evidence="2">TPR repeat-containing protein</fullName>
    </submittedName>
</protein>
<feature type="repeat" description="TPR" evidence="1">
    <location>
        <begin position="196"/>
        <end position="229"/>
    </location>
</feature>
<dbReference type="Proteomes" id="UP000068250">
    <property type="component" value="Chromosome I"/>
</dbReference>
<sequence length="554" mass="60318">MRSWRGAPRLVKSGWYGKVRPYEQYGQNVSMRETWEPDAAEVAALVARRQEVLHQPTAAGMAEVCAALCHAGRNRDAVSLALEVVAAHPHNAPLVLAAADVMAHHTPRLDIVVALLRQVVALEPHNLAYAVRLAAALVEQGDVAGGCALYEEVMARAPAQRPVVGQNLAATLLRVGRPMEALHLLYTLVAEGPPDAALLATMGAALVRLNRSGEALLWYQQALELEPHNTTTALNYAFALLKAGQYGKGWAWFAHRPPQTNGLTHWLASVPQLQRDDVAQANLAGKKVVLYQEQGFGDTLQFIRFAAGLVGLGAQVSIATYPMLVRLLAMSFPSMTVCSLPDMDRNARYDYALPVPYLPSVMGMQTAADIPATVPYLRADPADVARFAALLPAGRPRIGLVWSGERRGTGRDVLADQLRSTTLEVMAQALTPVDATLVSLQFGAPRADLAAWHGQPIFDPMEHVQDMADTAAIMDNLDLIISVDTSPLHLAGALGKSVWMVSRWDACWRWGDAGEQTPWYPTMRIFRPQERTFGPVLQQVGAALQTWVATIRRG</sequence>
<dbReference type="AlphaFoldDB" id="A0A0U5F3A3"/>
<gene>
    <name evidence="2" type="ORF">AGA_174</name>
</gene>
<dbReference type="SUPFAM" id="SSF53756">
    <property type="entry name" value="UDP-Glycosyltransferase/glycogen phosphorylase"/>
    <property type="match status" value="1"/>
</dbReference>